<keyword evidence="3" id="KW-0863">Zinc-finger</keyword>
<accession>A0A450V9F0</accession>
<sequence length="168" mass="19232">MRDTDLYTRILGVEAPWQVSIVEVEMAKREIVVQVERKTGAKLCCPIRGKESPGYDSHRRRWRHLDTCQYKTILDGNVPRVECPEHGVVTTWVPWAEPNSGFTAMFEALVIDWLKEGTTSAVSRLMGLSWNAIDGMMQRAVKRGLARRGEIRACRLGFDETAFKKRHD</sequence>
<feature type="domain" description="Transposase IS204/IS1001/IS1096/IS1165 helix-turn-helix" evidence="1">
    <location>
        <begin position="93"/>
        <end position="141"/>
    </location>
</feature>
<dbReference type="InterPro" id="IPR047951">
    <property type="entry name" value="Transpos_ISL3"/>
</dbReference>
<name>A0A450V9F0_9GAMM</name>
<dbReference type="InterPro" id="IPR029261">
    <property type="entry name" value="Transposase_Znf"/>
</dbReference>
<dbReference type="InterPro" id="IPR032877">
    <property type="entry name" value="Transposase_HTH"/>
</dbReference>
<dbReference type="AlphaFoldDB" id="A0A450V9F0"/>
<evidence type="ECO:0000313" key="3">
    <source>
        <dbReference type="EMBL" id="VFK01421.1"/>
    </source>
</evidence>
<gene>
    <name evidence="3" type="ORF">BECKLFY1418B_GA0070995_12471</name>
</gene>
<dbReference type="PANTHER" id="PTHR33498">
    <property type="entry name" value="TRANSPOSASE FOR INSERTION SEQUENCE ELEMENT IS1557"/>
    <property type="match status" value="1"/>
</dbReference>
<reference evidence="3" key="1">
    <citation type="submission" date="2019-02" db="EMBL/GenBank/DDBJ databases">
        <authorList>
            <person name="Gruber-Vodicka R. H."/>
            <person name="Seah K. B. B."/>
        </authorList>
    </citation>
    <scope>NUCLEOTIDE SEQUENCE</scope>
    <source>
        <strain evidence="3">BECK_M7</strain>
    </source>
</reference>
<evidence type="ECO:0000259" key="1">
    <source>
        <dbReference type="Pfam" id="PF13542"/>
    </source>
</evidence>
<organism evidence="3">
    <name type="scientific">Candidatus Kentrum sp. LFY</name>
    <dbReference type="NCBI Taxonomy" id="2126342"/>
    <lineage>
        <taxon>Bacteria</taxon>
        <taxon>Pseudomonadati</taxon>
        <taxon>Pseudomonadota</taxon>
        <taxon>Gammaproteobacteria</taxon>
        <taxon>Candidatus Kentrum</taxon>
    </lineage>
</organism>
<evidence type="ECO:0000259" key="2">
    <source>
        <dbReference type="Pfam" id="PF14690"/>
    </source>
</evidence>
<proteinExistence type="predicted"/>
<feature type="domain" description="Transposase IS204/IS1001/IS1096/IS1165 zinc-finger" evidence="2">
    <location>
        <begin position="56"/>
        <end position="86"/>
    </location>
</feature>
<dbReference type="GO" id="GO:0008270">
    <property type="term" value="F:zinc ion binding"/>
    <property type="evidence" value="ECO:0007669"/>
    <property type="project" value="UniProtKB-KW"/>
</dbReference>
<keyword evidence="3" id="KW-0479">Metal-binding</keyword>
<dbReference type="EMBL" id="CAADFF010000247">
    <property type="protein sequence ID" value="VFK01421.1"/>
    <property type="molecule type" value="Genomic_DNA"/>
</dbReference>
<dbReference type="Pfam" id="PF13542">
    <property type="entry name" value="HTH_Tnp_ISL3"/>
    <property type="match status" value="1"/>
</dbReference>
<keyword evidence="3" id="KW-0862">Zinc</keyword>
<dbReference type="Pfam" id="PF14690">
    <property type="entry name" value="Zn_ribbon_ISL3"/>
    <property type="match status" value="1"/>
</dbReference>
<protein>
    <submittedName>
        <fullName evidence="3">Zinc-finger of transposase IS204/IS1001/IS1096/IS1165</fullName>
    </submittedName>
</protein>
<dbReference type="PANTHER" id="PTHR33498:SF1">
    <property type="entry name" value="TRANSPOSASE FOR INSERTION SEQUENCE ELEMENT IS1557"/>
    <property type="match status" value="1"/>
</dbReference>